<organism evidence="1 2">
    <name type="scientific">Lacihabitans soyangensis</name>
    <dbReference type="NCBI Taxonomy" id="869394"/>
    <lineage>
        <taxon>Bacteria</taxon>
        <taxon>Pseudomonadati</taxon>
        <taxon>Bacteroidota</taxon>
        <taxon>Cytophagia</taxon>
        <taxon>Cytophagales</taxon>
        <taxon>Leadbetterellaceae</taxon>
        <taxon>Lacihabitans</taxon>
    </lineage>
</organism>
<dbReference type="AlphaFoldDB" id="A0AAE3H793"/>
<proteinExistence type="predicted"/>
<reference evidence="1 2" key="1">
    <citation type="submission" date="2018-11" db="EMBL/GenBank/DDBJ databases">
        <title>Novel bacteria species description.</title>
        <authorList>
            <person name="Han J.-H."/>
        </authorList>
    </citation>
    <scope>NUCLEOTIDE SEQUENCE [LARGE SCALE GENOMIC DNA]</scope>
    <source>
        <strain evidence="1 2">KCTC23259</strain>
    </source>
</reference>
<name>A0AAE3H793_9BACT</name>
<evidence type="ECO:0000313" key="2">
    <source>
        <dbReference type="Proteomes" id="UP001204144"/>
    </source>
</evidence>
<evidence type="ECO:0000313" key="1">
    <source>
        <dbReference type="EMBL" id="MCP9764310.1"/>
    </source>
</evidence>
<keyword evidence="2" id="KW-1185">Reference proteome</keyword>
<dbReference type="EMBL" id="RJUF01000151">
    <property type="protein sequence ID" value="MCP9764310.1"/>
    <property type="molecule type" value="Genomic_DNA"/>
</dbReference>
<dbReference type="Proteomes" id="UP001204144">
    <property type="component" value="Unassembled WGS sequence"/>
</dbReference>
<comment type="caution">
    <text evidence="1">The sequence shown here is derived from an EMBL/GenBank/DDBJ whole genome shotgun (WGS) entry which is preliminary data.</text>
</comment>
<sequence length="267" mass="30937">MFPDLTGFFLITFILNYSTNIVKKKLPIAVWTKIQPVIDQHLSLFKPLKSSEYAFHLIDLDEDSDFEFKCGFQDGSGNFKIEYAPYGTHHVHRHSDTVNLETLAVRITTWANILQEYKDTNTFYDDPIEKRYEEYFFEKLEISDPIIANQPLSIDKQLYLDNYINAVRLILEQYKTDLPKHTTLYEIELIEVECDRLQTNIKILPANDTLKKLAKIWGKAHKFSLKLIIDLLKEFKKEAIKKLSTEAISELFTSITGMLGDGPNGSC</sequence>
<gene>
    <name evidence="1" type="ORF">EGI31_15295</name>
</gene>
<accession>A0AAE3H793</accession>
<protein>
    <submittedName>
        <fullName evidence="1">Uncharacterized protein</fullName>
    </submittedName>
</protein>